<dbReference type="RefSeq" id="WP_011714367.1">
    <property type="nucleotide sequence ID" value="NC_008576.1"/>
</dbReference>
<evidence type="ECO:0000313" key="3">
    <source>
        <dbReference type="Proteomes" id="UP000002586"/>
    </source>
</evidence>
<gene>
    <name evidence="2" type="ordered locus">Mmc1_2792</name>
</gene>
<dbReference type="KEGG" id="mgm:Mmc1_2792"/>
<dbReference type="Gene3D" id="3.40.50.10610">
    <property type="entry name" value="ABC-type transport auxiliary lipoprotein component"/>
    <property type="match status" value="1"/>
</dbReference>
<keyword evidence="1" id="KW-0732">Signal</keyword>
<accession>A0LBE2</accession>
<dbReference type="HOGENOM" id="CLU_114013_0_0_5"/>
<dbReference type="EMBL" id="CP000471">
    <property type="protein sequence ID" value="ABK45285.1"/>
    <property type="molecule type" value="Genomic_DNA"/>
</dbReference>
<dbReference type="Pfam" id="PF13036">
    <property type="entry name" value="LpoB"/>
    <property type="match status" value="1"/>
</dbReference>
<name>A0LBE2_MAGMM</name>
<dbReference type="STRING" id="156889.Mmc1_2792"/>
<evidence type="ECO:0000256" key="1">
    <source>
        <dbReference type="SAM" id="SignalP"/>
    </source>
</evidence>
<organism evidence="2 3">
    <name type="scientific">Magnetococcus marinus (strain ATCC BAA-1437 / JCM 17883 / MC-1)</name>
    <dbReference type="NCBI Taxonomy" id="156889"/>
    <lineage>
        <taxon>Bacteria</taxon>
        <taxon>Pseudomonadati</taxon>
        <taxon>Pseudomonadota</taxon>
        <taxon>Magnetococcia</taxon>
        <taxon>Magnetococcales</taxon>
        <taxon>Magnetococcaceae</taxon>
        <taxon>Magnetococcus</taxon>
    </lineage>
</organism>
<reference evidence="3" key="1">
    <citation type="journal article" date="2009" name="Appl. Environ. Microbiol.">
        <title>Complete genome sequence of the chemolithoautotrophic marine magnetotactic coccus strain MC-1.</title>
        <authorList>
            <person name="Schubbe S."/>
            <person name="Williams T.J."/>
            <person name="Xie G."/>
            <person name="Kiss H.E."/>
            <person name="Brettin T.S."/>
            <person name="Martinez D."/>
            <person name="Ross C.A."/>
            <person name="Schuler D."/>
            <person name="Cox B.L."/>
            <person name="Nealson K.H."/>
            <person name="Bazylinski D.A."/>
        </authorList>
    </citation>
    <scope>NUCLEOTIDE SEQUENCE [LARGE SCALE GENOMIC DNA]</scope>
    <source>
        <strain evidence="3">ATCC BAA-1437 / JCM 17883 / MC-1</strain>
    </source>
</reference>
<feature type="chain" id="PRO_5002626015" description="Penicillin-binding protein activator LpoB" evidence="1">
    <location>
        <begin position="22"/>
        <end position="207"/>
    </location>
</feature>
<reference evidence="2 3" key="2">
    <citation type="journal article" date="2012" name="Int. J. Syst. Evol. Microbiol.">
        <title>Magnetococcus marinus gen. nov., sp. nov., a marine, magnetotactic bacterium that represents a novel lineage (Magnetococcaceae fam. nov.; Magnetococcales ord. nov.) at the base of the Alphaproteobacteria.</title>
        <authorList>
            <person name="Bazylinski D.A."/>
            <person name="Williams T.J."/>
            <person name="Lefevre C.T."/>
            <person name="Berg R.J."/>
            <person name="Zhang C.L."/>
            <person name="Bowser S.S."/>
            <person name="Dean A.J."/>
            <person name="Beveridge T.J."/>
        </authorList>
    </citation>
    <scope>NUCLEOTIDE SEQUENCE [LARGE SCALE GENOMIC DNA]</scope>
    <source>
        <strain evidence="3">ATCC BAA-1437 / JCM 17883 / MC-1</strain>
    </source>
</reference>
<dbReference type="eggNOG" id="COG3417">
    <property type="taxonomic scope" value="Bacteria"/>
</dbReference>
<feature type="signal peptide" evidence="1">
    <location>
        <begin position="1"/>
        <end position="21"/>
    </location>
</feature>
<protein>
    <recommendedName>
        <fullName evidence="4">Penicillin-binding protein activator LpoB</fullName>
    </recommendedName>
</protein>
<proteinExistence type="predicted"/>
<dbReference type="Proteomes" id="UP000002586">
    <property type="component" value="Chromosome"/>
</dbReference>
<keyword evidence="3" id="KW-1185">Reference proteome</keyword>
<evidence type="ECO:0000313" key="2">
    <source>
        <dbReference type="EMBL" id="ABK45285.1"/>
    </source>
</evidence>
<dbReference type="AlphaFoldDB" id="A0LBE2"/>
<sequence length="207" mass="22725" precursor="true">MQNIKLIFLATGALLAGCVSNAVVSTNPNSPSATGNLDGYESFSITSIDLGYAANKAVQQFLEAPESIKPGGGRYVIVVDQVVNDTLNNFDIRRLTAQIKRKLRQSNRFRFSNALGADQTRAVLDERKLQDSKLFDQSTVAQDGTLAAPDLYLTGKIVVATTRSADGDRQQLNYAFMLEVVDKVRGYVLFDSYVEIDKTGSNKNFAW</sequence>
<evidence type="ECO:0008006" key="4">
    <source>
        <dbReference type="Google" id="ProtNLM"/>
    </source>
</evidence>
<dbReference type="OrthoDB" id="8663929at2"/>
<dbReference type="InterPro" id="IPR014094">
    <property type="entry name" value="LpoB"/>
</dbReference>
<dbReference type="PROSITE" id="PS51257">
    <property type="entry name" value="PROKAR_LIPOPROTEIN"/>
    <property type="match status" value="1"/>
</dbReference>